<dbReference type="AlphaFoldDB" id="A0A7R9IWZ3"/>
<dbReference type="EMBL" id="OE179286">
    <property type="protein sequence ID" value="CAD7568307.1"/>
    <property type="molecule type" value="Genomic_DNA"/>
</dbReference>
<sequence>MSVVVRCIVGKIGVAPKNLLDFCEGLDRKLSRSLHPIVCDNSCGHVFVYFLTNMAASLYNLIHRPNRSHSSSDEALVECLRPEATCLALVSAVCTLGDDSNGPHHSHSRRCHWGR</sequence>
<evidence type="ECO:0000313" key="1">
    <source>
        <dbReference type="EMBL" id="CAD7568307.1"/>
    </source>
</evidence>
<accession>A0A7R9IWZ3</accession>
<gene>
    <name evidence="1" type="ORF">TCMB3V08_LOCUS1076</name>
</gene>
<organism evidence="1">
    <name type="scientific">Timema californicum</name>
    <name type="common">California timema</name>
    <name type="synonym">Walking stick</name>
    <dbReference type="NCBI Taxonomy" id="61474"/>
    <lineage>
        <taxon>Eukaryota</taxon>
        <taxon>Metazoa</taxon>
        <taxon>Ecdysozoa</taxon>
        <taxon>Arthropoda</taxon>
        <taxon>Hexapoda</taxon>
        <taxon>Insecta</taxon>
        <taxon>Pterygota</taxon>
        <taxon>Neoptera</taxon>
        <taxon>Polyneoptera</taxon>
        <taxon>Phasmatodea</taxon>
        <taxon>Timematodea</taxon>
        <taxon>Timematoidea</taxon>
        <taxon>Timematidae</taxon>
        <taxon>Timema</taxon>
    </lineage>
</organism>
<name>A0A7R9IWZ3_TIMCA</name>
<protein>
    <submittedName>
        <fullName evidence="1">(California timema) hypothetical protein</fullName>
    </submittedName>
</protein>
<proteinExistence type="predicted"/>
<reference evidence="1" key="1">
    <citation type="submission" date="2020-11" db="EMBL/GenBank/DDBJ databases">
        <authorList>
            <person name="Tran Van P."/>
        </authorList>
    </citation>
    <scope>NUCLEOTIDE SEQUENCE</scope>
</reference>